<gene>
    <name evidence="2" type="ORF">D0Y65_000889</name>
    <name evidence="1" type="ORF">glysoja_037856</name>
</gene>
<protein>
    <submittedName>
        <fullName evidence="1">Uncharacterized protein</fullName>
    </submittedName>
</protein>
<reference evidence="1" key="1">
    <citation type="submission" date="2014-07" db="EMBL/GenBank/DDBJ databases">
        <title>Identification of a novel salt tolerance gene in wild soybean by whole-genome sequencing.</title>
        <authorList>
            <person name="Lam H.-M."/>
            <person name="Qi X."/>
            <person name="Li M.-W."/>
            <person name="Liu X."/>
            <person name="Xie M."/>
            <person name="Ni M."/>
            <person name="Xu X."/>
        </authorList>
    </citation>
    <scope>NUCLEOTIDE SEQUENCE [LARGE SCALE GENOMIC DNA]</scope>
    <source>
        <tissue evidence="1">Root</tissue>
    </source>
</reference>
<reference evidence="2 3" key="2">
    <citation type="submission" date="2018-09" db="EMBL/GenBank/DDBJ databases">
        <title>A high-quality reference genome of wild soybean provides a powerful tool to mine soybean genomes.</title>
        <authorList>
            <person name="Xie M."/>
            <person name="Chung C.Y.L."/>
            <person name="Li M.-W."/>
            <person name="Wong F.-L."/>
            <person name="Chan T.-F."/>
            <person name="Lam H.-M."/>
        </authorList>
    </citation>
    <scope>NUCLEOTIDE SEQUENCE [LARGE SCALE GENOMIC DNA]</scope>
    <source>
        <strain evidence="3">cv. W05</strain>
        <tissue evidence="2">Hypocotyl of etiolated seedlings</tissue>
    </source>
</reference>
<name>A0A0B2R0I4_GLYSO</name>
<dbReference type="PANTHER" id="PTHR45669:SF7">
    <property type="entry name" value="F1N19.7"/>
    <property type="match status" value="1"/>
</dbReference>
<keyword evidence="3" id="KW-1185">Reference proteome</keyword>
<dbReference type="AlphaFoldDB" id="A0A0B2R0I4"/>
<sequence>MSLHGEFLKEVKELVDEEGVALPRVFMKGRCVGGLEELVELNETDRLGRILNATRVERGIGRQTCGGCGGARFVPCFNCAGSCKIVWRGDERVVAKGGGRKTG</sequence>
<dbReference type="PROSITE" id="PS51354">
    <property type="entry name" value="GLUTAREDOXIN_2"/>
    <property type="match status" value="1"/>
</dbReference>
<proteinExistence type="predicted"/>
<dbReference type="SUPFAM" id="SSF52833">
    <property type="entry name" value="Thioredoxin-like"/>
    <property type="match status" value="1"/>
</dbReference>
<dbReference type="Proteomes" id="UP000289340">
    <property type="component" value="Chromosome 1"/>
</dbReference>
<evidence type="ECO:0000313" key="1">
    <source>
        <dbReference type="EMBL" id="KHN25578.1"/>
    </source>
</evidence>
<evidence type="ECO:0000313" key="2">
    <source>
        <dbReference type="EMBL" id="RZC29089.1"/>
    </source>
</evidence>
<evidence type="ECO:0000313" key="3">
    <source>
        <dbReference type="Proteomes" id="UP000289340"/>
    </source>
</evidence>
<dbReference type="Proteomes" id="UP000053555">
    <property type="component" value="Unassembled WGS sequence"/>
</dbReference>
<dbReference type="EMBL" id="KN654271">
    <property type="protein sequence ID" value="KHN25578.1"/>
    <property type="molecule type" value="Genomic_DNA"/>
</dbReference>
<dbReference type="EMBL" id="QZWG01000001">
    <property type="protein sequence ID" value="RZC29089.1"/>
    <property type="molecule type" value="Genomic_DNA"/>
</dbReference>
<dbReference type="InterPro" id="IPR036249">
    <property type="entry name" value="Thioredoxin-like_sf"/>
</dbReference>
<dbReference type="Pfam" id="PF23733">
    <property type="entry name" value="GRXCR1-2_C"/>
    <property type="match status" value="1"/>
</dbReference>
<organism evidence="1">
    <name type="scientific">Glycine soja</name>
    <name type="common">Wild soybean</name>
    <dbReference type="NCBI Taxonomy" id="3848"/>
    <lineage>
        <taxon>Eukaryota</taxon>
        <taxon>Viridiplantae</taxon>
        <taxon>Streptophyta</taxon>
        <taxon>Embryophyta</taxon>
        <taxon>Tracheophyta</taxon>
        <taxon>Spermatophyta</taxon>
        <taxon>Magnoliopsida</taxon>
        <taxon>eudicotyledons</taxon>
        <taxon>Gunneridae</taxon>
        <taxon>Pentapetalae</taxon>
        <taxon>rosids</taxon>
        <taxon>fabids</taxon>
        <taxon>Fabales</taxon>
        <taxon>Fabaceae</taxon>
        <taxon>Papilionoideae</taxon>
        <taxon>50 kb inversion clade</taxon>
        <taxon>NPAAA clade</taxon>
        <taxon>indigoferoid/millettioid clade</taxon>
        <taxon>Phaseoleae</taxon>
        <taxon>Glycine</taxon>
        <taxon>Glycine subgen. Soja</taxon>
    </lineage>
</organism>
<dbReference type="PANTHER" id="PTHR45669">
    <property type="entry name" value="GLUTAREDOXIN DOMAIN-CONTAINING CYSTEINE-RICH PROTEIN CG12206-RELATED"/>
    <property type="match status" value="1"/>
</dbReference>
<dbReference type="Gene3D" id="3.40.30.10">
    <property type="entry name" value="Glutaredoxin"/>
    <property type="match status" value="1"/>
</dbReference>
<accession>A0A0B2R0I4</accession>